<sequence length="351" mass="40181">MKFIHAADVHLGASPDAGSSYTENRGTELWESFERLLKVCEEERVDLLLLAGDLFHRQPLLRELKEVDYLFSNLSVTKVALIAGNHDYIKPSSYYRTFQWSENVYPLFGESIDVAELEELGVCIYGLSYHQREITERLYDYAFPQHRQPIEILLAHGGDEKHIPINRNKLIDLGYDYIALGHIHKPAAVEKNQIYYAGSLEPTDKNDTGKHGFIRGEIIGGETRAEFVPFAGREYIFMEVEVDAKMTSRAVKEKLTSMIADRGTENIFKIVLTGFREPDMLYEVDSMDVYGNILEIVDETEPAYDFDKLQRQNSENLLGKYIECLRESKKGSVEYQALFEGVKALLETKRG</sequence>
<dbReference type="PANTHER" id="PTHR30337">
    <property type="entry name" value="COMPONENT OF ATP-DEPENDENT DSDNA EXONUCLEASE"/>
    <property type="match status" value="1"/>
</dbReference>
<dbReference type="InterPro" id="IPR004843">
    <property type="entry name" value="Calcineurin-like_PHP"/>
</dbReference>
<dbReference type="InterPro" id="IPR029052">
    <property type="entry name" value="Metallo-depent_PP-like"/>
</dbReference>
<comment type="caution">
    <text evidence="3">The sequence shown here is derived from an EMBL/GenBank/DDBJ whole genome shotgun (WGS) entry which is preliminary data.</text>
</comment>
<dbReference type="SUPFAM" id="SSF56300">
    <property type="entry name" value="Metallo-dependent phosphatases"/>
    <property type="match status" value="1"/>
</dbReference>
<dbReference type="Proteomes" id="UP001299546">
    <property type="component" value="Unassembled WGS sequence"/>
</dbReference>
<keyword evidence="3" id="KW-0540">Nuclease</keyword>
<dbReference type="CDD" id="cd00840">
    <property type="entry name" value="MPP_Mre11_N"/>
    <property type="match status" value="1"/>
</dbReference>
<keyword evidence="4" id="KW-1185">Reference proteome</keyword>
<dbReference type="Gene3D" id="3.60.21.10">
    <property type="match status" value="1"/>
</dbReference>
<evidence type="ECO:0000256" key="1">
    <source>
        <dbReference type="ARBA" id="ARBA00022801"/>
    </source>
</evidence>
<feature type="domain" description="Calcineurin-like phosphoesterase" evidence="2">
    <location>
        <begin position="1"/>
        <end position="186"/>
    </location>
</feature>
<dbReference type="InterPro" id="IPR041796">
    <property type="entry name" value="Mre11_N"/>
</dbReference>
<dbReference type="RefSeq" id="WP_066738235.1">
    <property type="nucleotide sequence ID" value="NZ_JAJCIQ010000015.1"/>
</dbReference>
<accession>A0ABS8DK46</accession>
<proteinExistence type="predicted"/>
<protein>
    <submittedName>
        <fullName evidence="3">DNA repair exonuclease</fullName>
    </submittedName>
</protein>
<organism evidence="3 4">
    <name type="scientific">Bariatricus massiliensis</name>
    <dbReference type="NCBI Taxonomy" id="1745713"/>
    <lineage>
        <taxon>Bacteria</taxon>
        <taxon>Bacillati</taxon>
        <taxon>Bacillota</taxon>
        <taxon>Clostridia</taxon>
        <taxon>Lachnospirales</taxon>
        <taxon>Lachnospiraceae</taxon>
        <taxon>Bariatricus</taxon>
    </lineage>
</organism>
<evidence type="ECO:0000259" key="2">
    <source>
        <dbReference type="Pfam" id="PF00149"/>
    </source>
</evidence>
<evidence type="ECO:0000313" key="3">
    <source>
        <dbReference type="EMBL" id="MCB7388808.1"/>
    </source>
</evidence>
<dbReference type="InterPro" id="IPR050535">
    <property type="entry name" value="DNA_Repair-Maintenance_Comp"/>
</dbReference>
<gene>
    <name evidence="3" type="ORF">LIZ65_16090</name>
</gene>
<evidence type="ECO:0000313" key="4">
    <source>
        <dbReference type="Proteomes" id="UP001299546"/>
    </source>
</evidence>
<dbReference type="GO" id="GO:0004527">
    <property type="term" value="F:exonuclease activity"/>
    <property type="evidence" value="ECO:0007669"/>
    <property type="project" value="UniProtKB-KW"/>
</dbReference>
<keyword evidence="3" id="KW-0269">Exonuclease</keyword>
<keyword evidence="1" id="KW-0378">Hydrolase</keyword>
<reference evidence="3 4" key="1">
    <citation type="submission" date="2021-10" db="EMBL/GenBank/DDBJ databases">
        <title>Collection of gut derived symbiotic bacterial strains cultured from healthy donors.</title>
        <authorList>
            <person name="Lin H."/>
            <person name="Littmann E."/>
            <person name="Kohout C."/>
            <person name="Pamer E.G."/>
        </authorList>
    </citation>
    <scope>NUCLEOTIDE SEQUENCE [LARGE SCALE GENOMIC DNA]</scope>
    <source>
        <strain evidence="3 4">DFI.1.165</strain>
    </source>
</reference>
<dbReference type="Pfam" id="PF00149">
    <property type="entry name" value="Metallophos"/>
    <property type="match status" value="1"/>
</dbReference>
<dbReference type="EMBL" id="JAJCIS010000015">
    <property type="protein sequence ID" value="MCB7388808.1"/>
    <property type="molecule type" value="Genomic_DNA"/>
</dbReference>
<name>A0ABS8DK46_9FIRM</name>